<evidence type="ECO:0008006" key="4">
    <source>
        <dbReference type="Google" id="ProtNLM"/>
    </source>
</evidence>
<dbReference type="STRING" id="1016849.A0A0D1WFU8"/>
<proteinExistence type="predicted"/>
<sequence>MPIDDEAFEDDRADDLAVVGAVSAVLLGVNAVLSSCLDDYLNEPRRYQPFRASLPYRQFYFSLDQWSDETALYRTRFTIAEIRRMIPLLRLDEVEWTNRYRPTEEKALYITLSRIFCTARVGDIMHWYGCSRSQISCITNDVVLHLFRIFRDKLFWDPRRMIWEQFKT</sequence>
<dbReference type="AlphaFoldDB" id="A0A0D1WFU8"/>
<gene>
    <name evidence="2" type="ORF">PV11_03177</name>
</gene>
<keyword evidence="1" id="KW-0812">Transmembrane</keyword>
<keyword evidence="1" id="KW-0472">Membrane</keyword>
<evidence type="ECO:0000313" key="3">
    <source>
        <dbReference type="Proteomes" id="UP000053599"/>
    </source>
</evidence>
<name>A0A0D1WFU8_9EURO</name>
<feature type="transmembrane region" description="Helical" evidence="1">
    <location>
        <begin position="16"/>
        <end position="37"/>
    </location>
</feature>
<dbReference type="HOGENOM" id="CLU_1586495_0_0_1"/>
<evidence type="ECO:0000313" key="2">
    <source>
        <dbReference type="EMBL" id="KIV87645.1"/>
    </source>
</evidence>
<protein>
    <recommendedName>
        <fullName evidence="4">Transposase Helix-turn-helix domain-containing protein</fullName>
    </recommendedName>
</protein>
<dbReference type="OrthoDB" id="5406696at2759"/>
<dbReference type="EMBL" id="KN846951">
    <property type="protein sequence ID" value="KIV87645.1"/>
    <property type="molecule type" value="Genomic_DNA"/>
</dbReference>
<reference evidence="2 3" key="1">
    <citation type="submission" date="2015-01" db="EMBL/GenBank/DDBJ databases">
        <title>The Genome Sequence of Exophiala sideris CBS121828.</title>
        <authorList>
            <consortium name="The Broad Institute Genomics Platform"/>
            <person name="Cuomo C."/>
            <person name="de Hoog S."/>
            <person name="Gorbushina A."/>
            <person name="Stielow B."/>
            <person name="Teixiera M."/>
            <person name="Abouelleil A."/>
            <person name="Chapman S.B."/>
            <person name="Priest M."/>
            <person name="Young S.K."/>
            <person name="Wortman J."/>
            <person name="Nusbaum C."/>
            <person name="Birren B."/>
        </authorList>
    </citation>
    <scope>NUCLEOTIDE SEQUENCE [LARGE SCALE GENOMIC DNA]</scope>
    <source>
        <strain evidence="2 3">CBS 121828</strain>
    </source>
</reference>
<accession>A0A0D1WFU8</accession>
<evidence type="ECO:0000256" key="1">
    <source>
        <dbReference type="SAM" id="Phobius"/>
    </source>
</evidence>
<dbReference type="Proteomes" id="UP000053599">
    <property type="component" value="Unassembled WGS sequence"/>
</dbReference>
<keyword evidence="1" id="KW-1133">Transmembrane helix</keyword>
<organism evidence="2 3">
    <name type="scientific">Exophiala sideris</name>
    <dbReference type="NCBI Taxonomy" id="1016849"/>
    <lineage>
        <taxon>Eukaryota</taxon>
        <taxon>Fungi</taxon>
        <taxon>Dikarya</taxon>
        <taxon>Ascomycota</taxon>
        <taxon>Pezizomycotina</taxon>
        <taxon>Eurotiomycetes</taxon>
        <taxon>Chaetothyriomycetidae</taxon>
        <taxon>Chaetothyriales</taxon>
        <taxon>Herpotrichiellaceae</taxon>
        <taxon>Exophiala</taxon>
    </lineage>
</organism>